<accession>A0AAW1PMJ6</accession>
<dbReference type="PANTHER" id="PTHR23028">
    <property type="entry name" value="ACETYLTRANSFERASE"/>
    <property type="match status" value="1"/>
</dbReference>
<dbReference type="EMBL" id="JALJOQ010000012">
    <property type="protein sequence ID" value="KAK9811015.1"/>
    <property type="molecule type" value="Genomic_DNA"/>
</dbReference>
<protein>
    <submittedName>
        <fullName evidence="3">Uncharacterized protein</fullName>
    </submittedName>
</protein>
<evidence type="ECO:0000313" key="4">
    <source>
        <dbReference type="Proteomes" id="UP001465755"/>
    </source>
</evidence>
<keyword evidence="2" id="KW-0732">Signal</keyword>
<comment type="caution">
    <text evidence="3">The sequence shown here is derived from an EMBL/GenBank/DDBJ whole genome shotgun (WGS) entry which is preliminary data.</text>
</comment>
<evidence type="ECO:0000256" key="1">
    <source>
        <dbReference type="SAM" id="Phobius"/>
    </source>
</evidence>
<keyword evidence="1" id="KW-0812">Transmembrane</keyword>
<proteinExistence type="predicted"/>
<sequence>MVAFFVMTGVLAASSLVPALEGQKTKSSNWQIAAGYYAKRAWRILPAYLTSLAVALSILLWLKSNIGSLKHPHAREVARYVTSADPRSVWVDLTLSLNIFRRLGLVSYQWNLASQAQFYAVVPLVLIALKPGSKSGYRSRVLHAAVLTIVLSIAFRAFVAWKYQLTVPFSLYALDHFNVGGSSGHDPRHVRMNGHFFYDLHATLPGRANEFALGVVVYLLSSNFHTHASFKKHSVACTIGSVVLLALNGLACFSGAKAYEANAYPSAPPGVCYFVHIFIIGVFNPLCVAWLILYVLAQPDALSSLFARLLSVQPLKFMADISLSFWMLNWQDKVLAQLVSSLRGKSAALGTKKAA</sequence>
<keyword evidence="1" id="KW-1133">Transmembrane helix</keyword>
<feature type="transmembrane region" description="Helical" evidence="1">
    <location>
        <begin position="110"/>
        <end position="129"/>
    </location>
</feature>
<keyword evidence="4" id="KW-1185">Reference proteome</keyword>
<dbReference type="PANTHER" id="PTHR23028:SF53">
    <property type="entry name" value="ACYL_TRANSF_3 DOMAIN-CONTAINING PROTEIN"/>
    <property type="match status" value="1"/>
</dbReference>
<name>A0AAW1PMJ6_9CHLO</name>
<dbReference type="AlphaFoldDB" id="A0AAW1PMJ6"/>
<keyword evidence="1" id="KW-0472">Membrane</keyword>
<evidence type="ECO:0000256" key="2">
    <source>
        <dbReference type="SAM" id="SignalP"/>
    </source>
</evidence>
<feature type="transmembrane region" description="Helical" evidence="1">
    <location>
        <begin position="43"/>
        <end position="62"/>
    </location>
</feature>
<gene>
    <name evidence="3" type="ORF">WJX73_006481</name>
</gene>
<feature type="signal peptide" evidence="2">
    <location>
        <begin position="1"/>
        <end position="22"/>
    </location>
</feature>
<feature type="transmembrane region" description="Helical" evidence="1">
    <location>
        <begin position="141"/>
        <end position="161"/>
    </location>
</feature>
<dbReference type="Proteomes" id="UP001465755">
    <property type="component" value="Unassembled WGS sequence"/>
</dbReference>
<feature type="transmembrane region" description="Helical" evidence="1">
    <location>
        <begin position="276"/>
        <end position="297"/>
    </location>
</feature>
<dbReference type="GO" id="GO:0016020">
    <property type="term" value="C:membrane"/>
    <property type="evidence" value="ECO:0007669"/>
    <property type="project" value="TreeGrafter"/>
</dbReference>
<reference evidence="3 4" key="1">
    <citation type="journal article" date="2024" name="Nat. Commun.">
        <title>Phylogenomics reveals the evolutionary origins of lichenization in chlorophyte algae.</title>
        <authorList>
            <person name="Puginier C."/>
            <person name="Libourel C."/>
            <person name="Otte J."/>
            <person name="Skaloud P."/>
            <person name="Haon M."/>
            <person name="Grisel S."/>
            <person name="Petersen M."/>
            <person name="Berrin J.G."/>
            <person name="Delaux P.M."/>
            <person name="Dal Grande F."/>
            <person name="Keller J."/>
        </authorList>
    </citation>
    <scope>NUCLEOTIDE SEQUENCE [LARGE SCALE GENOMIC DNA]</scope>
    <source>
        <strain evidence="3 4">SAG 2036</strain>
    </source>
</reference>
<evidence type="ECO:0000313" key="3">
    <source>
        <dbReference type="EMBL" id="KAK9811015.1"/>
    </source>
</evidence>
<organism evidence="3 4">
    <name type="scientific">Symbiochloris irregularis</name>
    <dbReference type="NCBI Taxonomy" id="706552"/>
    <lineage>
        <taxon>Eukaryota</taxon>
        <taxon>Viridiplantae</taxon>
        <taxon>Chlorophyta</taxon>
        <taxon>core chlorophytes</taxon>
        <taxon>Trebouxiophyceae</taxon>
        <taxon>Trebouxiales</taxon>
        <taxon>Trebouxiaceae</taxon>
        <taxon>Symbiochloris</taxon>
    </lineage>
</organism>
<feature type="transmembrane region" description="Helical" evidence="1">
    <location>
        <begin position="235"/>
        <end position="256"/>
    </location>
</feature>
<dbReference type="GO" id="GO:0000271">
    <property type="term" value="P:polysaccharide biosynthetic process"/>
    <property type="evidence" value="ECO:0007669"/>
    <property type="project" value="TreeGrafter"/>
</dbReference>
<dbReference type="InterPro" id="IPR050879">
    <property type="entry name" value="Acyltransferase_3"/>
</dbReference>
<feature type="chain" id="PRO_5043889674" evidence="2">
    <location>
        <begin position="23"/>
        <end position="355"/>
    </location>
</feature>